<comment type="caution">
    <text evidence="1">The sequence shown here is derived from an EMBL/GenBank/DDBJ whole genome shotgun (WGS) entry which is preliminary data.</text>
</comment>
<dbReference type="Proteomes" id="UP000649573">
    <property type="component" value="Unassembled WGS sequence"/>
</dbReference>
<evidence type="ECO:0000313" key="1">
    <source>
        <dbReference type="EMBL" id="GGU46876.1"/>
    </source>
</evidence>
<evidence type="ECO:0008006" key="3">
    <source>
        <dbReference type="Google" id="ProtNLM"/>
    </source>
</evidence>
<proteinExistence type="predicted"/>
<evidence type="ECO:0000313" key="2">
    <source>
        <dbReference type="Proteomes" id="UP000649573"/>
    </source>
</evidence>
<organism evidence="1 2">
    <name type="scientific">Lentzea flava</name>
    <dbReference type="NCBI Taxonomy" id="103732"/>
    <lineage>
        <taxon>Bacteria</taxon>
        <taxon>Bacillati</taxon>
        <taxon>Actinomycetota</taxon>
        <taxon>Actinomycetes</taxon>
        <taxon>Pseudonocardiales</taxon>
        <taxon>Pseudonocardiaceae</taxon>
        <taxon>Lentzea</taxon>
    </lineage>
</organism>
<dbReference type="EMBL" id="BMRE01000019">
    <property type="protein sequence ID" value="GGU46876.1"/>
    <property type="molecule type" value="Genomic_DNA"/>
</dbReference>
<reference evidence="2" key="1">
    <citation type="journal article" date="2019" name="Int. J. Syst. Evol. Microbiol.">
        <title>The Global Catalogue of Microorganisms (GCM) 10K type strain sequencing project: providing services to taxonomists for standard genome sequencing and annotation.</title>
        <authorList>
            <consortium name="The Broad Institute Genomics Platform"/>
            <consortium name="The Broad Institute Genome Sequencing Center for Infectious Disease"/>
            <person name="Wu L."/>
            <person name="Ma J."/>
        </authorList>
    </citation>
    <scope>NUCLEOTIDE SEQUENCE [LARGE SCALE GENOMIC DNA]</scope>
    <source>
        <strain evidence="2">JCM 3296</strain>
    </source>
</reference>
<keyword evidence="2" id="KW-1185">Reference proteome</keyword>
<name>A0ABQ2UNS9_9PSEU</name>
<protein>
    <recommendedName>
        <fullName evidence="3">PepSY domain-containing protein</fullName>
    </recommendedName>
</protein>
<gene>
    <name evidence="1" type="ORF">GCM10010178_44150</name>
</gene>
<accession>A0ABQ2UNS9</accession>
<sequence>MAGPVVTSAAVLVALAFGVREQFWRAGDRRRARWQNARSVTGKLAVLEEAGRVNVQRVEIWNAGSLPILDVEMRIIDANGKRYSIMDDDGELCD</sequence>